<dbReference type="Proteomes" id="UP001518140">
    <property type="component" value="Unassembled WGS sequence"/>
</dbReference>
<evidence type="ECO:0000313" key="2">
    <source>
        <dbReference type="Proteomes" id="UP001518140"/>
    </source>
</evidence>
<comment type="caution">
    <text evidence="1">The sequence shown here is derived from an EMBL/GenBank/DDBJ whole genome shotgun (WGS) entry which is preliminary data.</text>
</comment>
<protein>
    <submittedName>
        <fullName evidence="1">Helix-turn-helix domain-containing protein</fullName>
    </submittedName>
</protein>
<sequence>MKTDPERAERDEEILRLRCAGLSLRAIASRVGLSHQGVADRITAAIAELVTPAAEEWRSLETARLNDLTRLAYGVLAAADTGDLKLKAIDRLTKLSESRRKLWGLDATEPLRVSLERRSDVEGETVAEAVAAVVSVLQLDEERRVLALRAAEAALLGEPLPAPAPVVEQPVVDAEQAKREAEFRRMMAAEGVDADALLDGEDDDDDDQ</sequence>
<name>A0ABX0DQZ4_9ACTN</name>
<dbReference type="RefSeq" id="WP_165340393.1">
    <property type="nucleotide sequence ID" value="NZ_JAAKZX010000046.1"/>
</dbReference>
<keyword evidence="2" id="KW-1185">Reference proteome</keyword>
<accession>A0ABX0DQZ4</accession>
<gene>
    <name evidence="1" type="ORF">G6048_17020</name>
</gene>
<organism evidence="1 2">
    <name type="scientific">Streptomyces ureilyticus</name>
    <dbReference type="NCBI Taxonomy" id="1775131"/>
    <lineage>
        <taxon>Bacteria</taxon>
        <taxon>Bacillati</taxon>
        <taxon>Actinomycetota</taxon>
        <taxon>Actinomycetes</taxon>
        <taxon>Kitasatosporales</taxon>
        <taxon>Streptomycetaceae</taxon>
        <taxon>Streptomyces</taxon>
    </lineage>
</organism>
<evidence type="ECO:0000313" key="1">
    <source>
        <dbReference type="EMBL" id="NGO43785.1"/>
    </source>
</evidence>
<reference evidence="1 2" key="1">
    <citation type="submission" date="2020-02" db="EMBL/GenBank/DDBJ databases">
        <title>Whole-genome analyses of novel actinobacteria.</title>
        <authorList>
            <person name="Sahin N."/>
            <person name="Tokatli A."/>
        </authorList>
    </citation>
    <scope>NUCLEOTIDE SEQUENCE [LARGE SCALE GENOMIC DNA]</scope>
    <source>
        <strain evidence="1 2">YC419</strain>
    </source>
</reference>
<dbReference type="EMBL" id="JAAKZX010000046">
    <property type="protein sequence ID" value="NGO43785.1"/>
    <property type="molecule type" value="Genomic_DNA"/>
</dbReference>
<proteinExistence type="predicted"/>